<evidence type="ECO:0000256" key="1">
    <source>
        <dbReference type="ARBA" id="ARBA00009437"/>
    </source>
</evidence>
<reference evidence="6" key="1">
    <citation type="journal article" date="2014" name="Int. J. Syst. Evol. Microbiol.">
        <title>Complete genome of a new Firmicutes species belonging to the dominant human colonic microbiota ('Ruminococcus bicirculans') reveals two chromosomes and a selective capacity to utilize plant glucans.</title>
        <authorList>
            <consortium name="NISC Comparative Sequencing Program"/>
            <person name="Wegmann U."/>
            <person name="Louis P."/>
            <person name="Goesmann A."/>
            <person name="Henrissat B."/>
            <person name="Duncan S.H."/>
            <person name="Flint H.J."/>
        </authorList>
    </citation>
    <scope>NUCLEOTIDE SEQUENCE</scope>
    <source>
        <strain evidence="6">NBRC 103408</strain>
    </source>
</reference>
<protein>
    <submittedName>
        <fullName evidence="6">LysR family transcriptional regulator</fullName>
    </submittedName>
</protein>
<name>A0ABQ5U6K9_9PROT</name>
<gene>
    <name evidence="6" type="ORF">GCM10007924_25390</name>
</gene>
<proteinExistence type="inferred from homology"/>
<dbReference type="Gene3D" id="1.10.10.10">
    <property type="entry name" value="Winged helix-like DNA-binding domain superfamily/Winged helix DNA-binding domain"/>
    <property type="match status" value="1"/>
</dbReference>
<keyword evidence="2" id="KW-0805">Transcription regulation</keyword>
<dbReference type="Pfam" id="PF03466">
    <property type="entry name" value="LysR_substrate"/>
    <property type="match status" value="1"/>
</dbReference>
<dbReference type="PROSITE" id="PS50931">
    <property type="entry name" value="HTH_LYSR"/>
    <property type="match status" value="1"/>
</dbReference>
<dbReference type="Gene3D" id="3.40.190.10">
    <property type="entry name" value="Periplasmic binding protein-like II"/>
    <property type="match status" value="2"/>
</dbReference>
<evidence type="ECO:0000256" key="3">
    <source>
        <dbReference type="ARBA" id="ARBA00023125"/>
    </source>
</evidence>
<organism evidence="6 7">
    <name type="scientific">Sneathiella chinensis</name>
    <dbReference type="NCBI Taxonomy" id="349750"/>
    <lineage>
        <taxon>Bacteria</taxon>
        <taxon>Pseudomonadati</taxon>
        <taxon>Pseudomonadota</taxon>
        <taxon>Alphaproteobacteria</taxon>
        <taxon>Sneathiellales</taxon>
        <taxon>Sneathiellaceae</taxon>
        <taxon>Sneathiella</taxon>
    </lineage>
</organism>
<dbReference type="EMBL" id="BSNF01000008">
    <property type="protein sequence ID" value="GLQ07318.1"/>
    <property type="molecule type" value="Genomic_DNA"/>
</dbReference>
<accession>A0ABQ5U6K9</accession>
<dbReference type="Proteomes" id="UP001161409">
    <property type="component" value="Unassembled WGS sequence"/>
</dbReference>
<keyword evidence="7" id="KW-1185">Reference proteome</keyword>
<comment type="similarity">
    <text evidence="1">Belongs to the LysR transcriptional regulatory family.</text>
</comment>
<dbReference type="Pfam" id="PF00126">
    <property type="entry name" value="HTH_1"/>
    <property type="match status" value="1"/>
</dbReference>
<dbReference type="InterPro" id="IPR036388">
    <property type="entry name" value="WH-like_DNA-bd_sf"/>
</dbReference>
<dbReference type="InterPro" id="IPR005119">
    <property type="entry name" value="LysR_subst-bd"/>
</dbReference>
<evidence type="ECO:0000256" key="4">
    <source>
        <dbReference type="ARBA" id="ARBA00023163"/>
    </source>
</evidence>
<dbReference type="PANTHER" id="PTHR30537">
    <property type="entry name" value="HTH-TYPE TRANSCRIPTIONAL REGULATOR"/>
    <property type="match status" value="1"/>
</dbReference>
<feature type="domain" description="HTH lysR-type" evidence="5">
    <location>
        <begin position="6"/>
        <end position="63"/>
    </location>
</feature>
<dbReference type="InterPro" id="IPR036390">
    <property type="entry name" value="WH_DNA-bd_sf"/>
</dbReference>
<dbReference type="InterPro" id="IPR058163">
    <property type="entry name" value="LysR-type_TF_proteobact-type"/>
</dbReference>
<dbReference type="InterPro" id="IPR000847">
    <property type="entry name" value="LysR_HTH_N"/>
</dbReference>
<sequence length="306" mass="34158">MRDQLPPLNALKAFESAGRYLNIGRAAEALGVSSGAVSQQVHALEKWIGCRLFQRTNKGLEFTEPGRVYFDEISRSFEAIRVATRCAGRPDVRKGLVISVTASFAMKFLLPRLTRFRDLWPDVDISVSTVELVSEYHAADGDVGIRYGMARQSGMWSREILRDELLLVAAPHLLDPSAEGFDLDRLRDYPLLLDKHPRVIKDYPSWETYLSSNGLADVSHLTMREFSQQWMVIEAAVNGEGVALAKKCLVQNDLDSGRLVALSGTELALESGYYLLTLPENANDTVIRSFRNWLATETAKLRGPTP</sequence>
<evidence type="ECO:0000313" key="7">
    <source>
        <dbReference type="Proteomes" id="UP001161409"/>
    </source>
</evidence>
<keyword evidence="3" id="KW-0238">DNA-binding</keyword>
<keyword evidence="4" id="KW-0804">Transcription</keyword>
<evidence type="ECO:0000256" key="2">
    <source>
        <dbReference type="ARBA" id="ARBA00023015"/>
    </source>
</evidence>
<dbReference type="SUPFAM" id="SSF53850">
    <property type="entry name" value="Periplasmic binding protein-like II"/>
    <property type="match status" value="1"/>
</dbReference>
<reference evidence="6" key="2">
    <citation type="submission" date="2023-01" db="EMBL/GenBank/DDBJ databases">
        <title>Draft genome sequence of Sneathiella chinensis strain NBRC 103408.</title>
        <authorList>
            <person name="Sun Q."/>
            <person name="Mori K."/>
        </authorList>
    </citation>
    <scope>NUCLEOTIDE SEQUENCE</scope>
    <source>
        <strain evidence="6">NBRC 103408</strain>
    </source>
</reference>
<evidence type="ECO:0000259" key="5">
    <source>
        <dbReference type="PROSITE" id="PS50931"/>
    </source>
</evidence>
<dbReference type="RefSeq" id="WP_169561398.1">
    <property type="nucleotide sequence ID" value="NZ_BSNF01000008.1"/>
</dbReference>
<evidence type="ECO:0000313" key="6">
    <source>
        <dbReference type="EMBL" id="GLQ07318.1"/>
    </source>
</evidence>
<dbReference type="PANTHER" id="PTHR30537:SF26">
    <property type="entry name" value="GLYCINE CLEAVAGE SYSTEM TRANSCRIPTIONAL ACTIVATOR"/>
    <property type="match status" value="1"/>
</dbReference>
<dbReference type="SUPFAM" id="SSF46785">
    <property type="entry name" value="Winged helix' DNA-binding domain"/>
    <property type="match status" value="1"/>
</dbReference>
<dbReference type="CDD" id="cd08432">
    <property type="entry name" value="PBP2_GcdR_TrpI_HvrB_AmpR_like"/>
    <property type="match status" value="1"/>
</dbReference>
<dbReference type="PRINTS" id="PR00039">
    <property type="entry name" value="HTHLYSR"/>
</dbReference>
<comment type="caution">
    <text evidence="6">The sequence shown here is derived from an EMBL/GenBank/DDBJ whole genome shotgun (WGS) entry which is preliminary data.</text>
</comment>